<feature type="signal peptide" evidence="1">
    <location>
        <begin position="1"/>
        <end position="20"/>
    </location>
</feature>
<dbReference type="SUPFAM" id="SSF49785">
    <property type="entry name" value="Galactose-binding domain-like"/>
    <property type="match status" value="1"/>
</dbReference>
<keyword evidence="4" id="KW-1185">Reference proteome</keyword>
<sequence length="681" mass="74906">MKRSLLLGLLSLFAAAGATAQTLDYSKPILGTIIGIENDQNSPRFQPGGSNLPLFGLFDANHPKNTYDRNSPEWWDNLIEELQYSRVHVALPVSRGCTYSTAELQAQAGQVPAPDPYSGIGNSCPRVLDKLTAALTRNQVPAGGLHVGYFDDTAAYLPANGGAPVDVADLGNTLKLMWDRNMMVFFDTVPSQYWYRDENGRPLVVIWAPAGFFKNVDGSHTAQVNAVFNNLRWLFNNRYGVYPTIYVHRDWATQVPGLDTTLVQGAYGWTDPANGKASGFFTWNGAKMGTVSPGFRDQYRTDSAGNILYYYQRGCGTACREVLRNHGDTFKQGMADAYGQVDGRAAKFVLIEGFANVPESAGFYRSSGVDYDFPNQYLNRLRDWADPNPTEFTFQAEGSDYRTGNNLSGNQGGAFSNDDLDVGRLPGHGYYVGWTNQGEVLGFKRVKLPAKPFEIRVKTATPLDRRAVKVTFERQDDLQTDAQANLSQPTTTYGPWTMPIPNTGSSTTFQETTIGVFQPVPGYYNIKVEMATDGVGIDWLQIRETTPDCSNAYPGLENVVGLNEGSGDSRFLCKSHQWYSCGWNSSASWTINATSGQIVGDFRCDTSAAQWQPLTSSCSDGYSGIDNVVGLNNGTGDRRFLCKSHRWYACNWGGTGNWVTAAQLNQVVGSYQCDGASWLPH</sequence>
<name>A0ABX0PE37_9BURK</name>
<evidence type="ECO:0000256" key="1">
    <source>
        <dbReference type="SAM" id="SignalP"/>
    </source>
</evidence>
<dbReference type="Pfam" id="PF16402">
    <property type="entry name" value="DUF5010"/>
    <property type="match status" value="1"/>
</dbReference>
<organism evidence="3 4">
    <name type="scientific">Telluria antibiotica</name>
    <dbReference type="NCBI Taxonomy" id="2717319"/>
    <lineage>
        <taxon>Bacteria</taxon>
        <taxon>Pseudomonadati</taxon>
        <taxon>Pseudomonadota</taxon>
        <taxon>Betaproteobacteria</taxon>
        <taxon>Burkholderiales</taxon>
        <taxon>Oxalobacteraceae</taxon>
        <taxon>Telluria group</taxon>
        <taxon>Telluria</taxon>
    </lineage>
</organism>
<evidence type="ECO:0000259" key="2">
    <source>
        <dbReference type="Pfam" id="PF16402"/>
    </source>
</evidence>
<gene>
    <name evidence="3" type="ORF">HAV22_15980</name>
</gene>
<dbReference type="Gene3D" id="2.60.120.260">
    <property type="entry name" value="Galactose-binding domain-like"/>
    <property type="match status" value="1"/>
</dbReference>
<comment type="caution">
    <text evidence="3">The sequence shown here is derived from an EMBL/GenBank/DDBJ whole genome shotgun (WGS) entry which is preliminary data.</text>
</comment>
<evidence type="ECO:0000313" key="4">
    <source>
        <dbReference type="Proteomes" id="UP000716322"/>
    </source>
</evidence>
<feature type="chain" id="PRO_5045421437" evidence="1">
    <location>
        <begin position="21"/>
        <end position="681"/>
    </location>
</feature>
<evidence type="ECO:0000313" key="3">
    <source>
        <dbReference type="EMBL" id="NIA55136.1"/>
    </source>
</evidence>
<dbReference type="InterPro" id="IPR008979">
    <property type="entry name" value="Galactose-bd-like_sf"/>
</dbReference>
<keyword evidence="1" id="KW-0732">Signal</keyword>
<proteinExistence type="predicted"/>
<feature type="domain" description="DUF5010" evidence="2">
    <location>
        <begin position="65"/>
        <end position="401"/>
    </location>
</feature>
<dbReference type="RefSeq" id="WP_166860227.1">
    <property type="nucleotide sequence ID" value="NZ_JAAQOM010000009.1"/>
</dbReference>
<protein>
    <submittedName>
        <fullName evidence="3">DUF5010 domain-containing protein</fullName>
    </submittedName>
</protein>
<reference evidence="3 4" key="1">
    <citation type="submission" date="2020-03" db="EMBL/GenBank/DDBJ databases">
        <title>Genome sequence of strain Massilia sp. TW-1.</title>
        <authorList>
            <person name="Chaudhary D.K."/>
        </authorList>
    </citation>
    <scope>NUCLEOTIDE SEQUENCE [LARGE SCALE GENOMIC DNA]</scope>
    <source>
        <strain evidence="3 4">TW-1</strain>
    </source>
</reference>
<dbReference type="InterPro" id="IPR032178">
    <property type="entry name" value="DUF5010"/>
</dbReference>
<accession>A0ABX0PE37</accession>
<dbReference type="EMBL" id="JAAQOM010000009">
    <property type="protein sequence ID" value="NIA55136.1"/>
    <property type="molecule type" value="Genomic_DNA"/>
</dbReference>
<dbReference type="Proteomes" id="UP000716322">
    <property type="component" value="Unassembled WGS sequence"/>
</dbReference>